<dbReference type="AlphaFoldDB" id="A0A1J1I165"/>
<feature type="domain" description="PIH1D1/2/3 CS-like" evidence="3">
    <location>
        <begin position="94"/>
        <end position="190"/>
    </location>
</feature>
<name>A0A1J1I165_9DIPT</name>
<dbReference type="PANTHER" id="PTHR21083">
    <property type="entry name" value="TWISTER"/>
    <property type="match status" value="1"/>
</dbReference>
<accession>A0A1J1I165</accession>
<dbReference type="PANTHER" id="PTHR21083:SF0">
    <property type="entry name" value="DYNEIN AXONEMAL ASSEMBLY FACTOR 6"/>
    <property type="match status" value="1"/>
</dbReference>
<dbReference type="GO" id="GO:0051087">
    <property type="term" value="F:protein-folding chaperone binding"/>
    <property type="evidence" value="ECO:0007669"/>
    <property type="project" value="InterPro"/>
</dbReference>
<feature type="region of interest" description="Disordered" evidence="2">
    <location>
        <begin position="65"/>
        <end position="87"/>
    </location>
</feature>
<dbReference type="GO" id="GO:0045505">
    <property type="term" value="F:dynein intermediate chain binding"/>
    <property type="evidence" value="ECO:0007669"/>
    <property type="project" value="TreeGrafter"/>
</dbReference>
<evidence type="ECO:0000256" key="1">
    <source>
        <dbReference type="ARBA" id="ARBA00008511"/>
    </source>
</evidence>
<protein>
    <submittedName>
        <fullName evidence="4">CLUMA_CG007034, isoform A</fullName>
    </submittedName>
</protein>
<dbReference type="GO" id="GO:0005737">
    <property type="term" value="C:cytoplasm"/>
    <property type="evidence" value="ECO:0007669"/>
    <property type="project" value="TreeGrafter"/>
</dbReference>
<dbReference type="Proteomes" id="UP000183832">
    <property type="component" value="Unassembled WGS sequence"/>
</dbReference>
<dbReference type="InterPro" id="IPR026697">
    <property type="entry name" value="DNAAF6"/>
</dbReference>
<dbReference type="InterPro" id="IPR041442">
    <property type="entry name" value="PIH1D1/2/3_CS-like"/>
</dbReference>
<dbReference type="STRING" id="568069.A0A1J1I165"/>
<evidence type="ECO:0000313" key="4">
    <source>
        <dbReference type="EMBL" id="CRK93498.1"/>
    </source>
</evidence>
<keyword evidence="5" id="KW-1185">Reference proteome</keyword>
<dbReference type="OrthoDB" id="25887at2759"/>
<dbReference type="Pfam" id="PF18201">
    <property type="entry name" value="PIH1_CS"/>
    <property type="match status" value="1"/>
</dbReference>
<reference evidence="4 5" key="1">
    <citation type="submission" date="2015-04" db="EMBL/GenBank/DDBJ databases">
        <authorList>
            <person name="Syromyatnikov M.Y."/>
            <person name="Popov V.N."/>
        </authorList>
    </citation>
    <scope>NUCLEOTIDE SEQUENCE [LARGE SCALE GENOMIC DNA]</scope>
</reference>
<feature type="region of interest" description="Disordered" evidence="2">
    <location>
        <begin position="20"/>
        <end position="50"/>
    </location>
</feature>
<evidence type="ECO:0000259" key="3">
    <source>
        <dbReference type="Pfam" id="PF18201"/>
    </source>
</evidence>
<organism evidence="4 5">
    <name type="scientific">Clunio marinus</name>
    <dbReference type="NCBI Taxonomy" id="568069"/>
    <lineage>
        <taxon>Eukaryota</taxon>
        <taxon>Metazoa</taxon>
        <taxon>Ecdysozoa</taxon>
        <taxon>Arthropoda</taxon>
        <taxon>Hexapoda</taxon>
        <taxon>Insecta</taxon>
        <taxon>Pterygota</taxon>
        <taxon>Neoptera</taxon>
        <taxon>Endopterygota</taxon>
        <taxon>Diptera</taxon>
        <taxon>Nematocera</taxon>
        <taxon>Chironomoidea</taxon>
        <taxon>Chironomidae</taxon>
        <taxon>Clunio</taxon>
    </lineage>
</organism>
<comment type="similarity">
    <text evidence="1">Belongs to the PIH1 family.</text>
</comment>
<proteinExistence type="inferred from homology"/>
<dbReference type="GO" id="GO:0070286">
    <property type="term" value="P:axonemal dynein complex assembly"/>
    <property type="evidence" value="ECO:0007669"/>
    <property type="project" value="InterPro"/>
</dbReference>
<gene>
    <name evidence="4" type="primary">putative Protein PIH1D3</name>
    <name evidence="4" type="ORF">CLUMA_CG007034</name>
</gene>
<feature type="compositionally biased region" description="Basic and acidic residues" evidence="2">
    <location>
        <begin position="77"/>
        <end position="87"/>
    </location>
</feature>
<evidence type="ECO:0000256" key="2">
    <source>
        <dbReference type="SAM" id="MobiDB-lite"/>
    </source>
</evidence>
<evidence type="ECO:0000313" key="5">
    <source>
        <dbReference type="Proteomes" id="UP000183832"/>
    </source>
</evidence>
<sequence>MSFGDVNSIHLLKKLFDKCQRDDGNSSDSEVEGDFPSTSATFGPGNIKPKKSEIKKTLGNSLMKKIDPESTAGSLEEWEKQQDEDKEILDSRKQPKYEIVFKQAVTTEDLFLQMGLKTPATASCEDMIVEVKLDEESVGIDGMDLNVETQSILLQTPVYRLSLALPHKVEPKKSRAEFDKDKKILKLTLRLNREYDFVNF</sequence>
<dbReference type="EMBL" id="CVRI01000037">
    <property type="protein sequence ID" value="CRK93498.1"/>
    <property type="molecule type" value="Genomic_DNA"/>
</dbReference>